<dbReference type="FunFam" id="1.20.1250.20:FF:000090">
    <property type="entry name" value="MFS sugar transporter, putative"/>
    <property type="match status" value="1"/>
</dbReference>
<dbReference type="GO" id="GO:0005351">
    <property type="term" value="F:carbohydrate:proton symporter activity"/>
    <property type="evidence" value="ECO:0007669"/>
    <property type="project" value="TreeGrafter"/>
</dbReference>
<comment type="subcellular location">
    <subcellularLocation>
        <location evidence="1">Membrane</location>
        <topology evidence="1">Multi-pass membrane protein</topology>
    </subcellularLocation>
</comment>
<evidence type="ECO:0000256" key="4">
    <source>
        <dbReference type="ARBA" id="ARBA00022692"/>
    </source>
</evidence>
<dbReference type="AlphaFoldDB" id="A0A8H7U754"/>
<dbReference type="EMBL" id="JAEPQZ010000015">
    <property type="protein sequence ID" value="KAG2173181.1"/>
    <property type="molecule type" value="Genomic_DNA"/>
</dbReference>
<feature type="transmembrane region" description="Helical" evidence="9">
    <location>
        <begin position="278"/>
        <end position="301"/>
    </location>
</feature>
<evidence type="ECO:0000259" key="10">
    <source>
        <dbReference type="PROSITE" id="PS50850"/>
    </source>
</evidence>
<evidence type="ECO:0000256" key="2">
    <source>
        <dbReference type="ARBA" id="ARBA00010992"/>
    </source>
</evidence>
<dbReference type="SUPFAM" id="SSF103473">
    <property type="entry name" value="MFS general substrate transporter"/>
    <property type="match status" value="1"/>
</dbReference>
<feature type="compositionally biased region" description="Basic and acidic residues" evidence="8">
    <location>
        <begin position="533"/>
        <end position="547"/>
    </location>
</feature>
<comment type="similarity">
    <text evidence="2 7">Belongs to the major facilitator superfamily. Sugar transporter (TC 2.A.1.1) family.</text>
</comment>
<evidence type="ECO:0000256" key="9">
    <source>
        <dbReference type="SAM" id="Phobius"/>
    </source>
</evidence>
<accession>A0A8H7U754</accession>
<feature type="compositionally biased region" description="Basic and acidic residues" evidence="8">
    <location>
        <begin position="497"/>
        <end position="509"/>
    </location>
</feature>
<proteinExistence type="inferred from homology"/>
<organism evidence="11 12">
    <name type="scientific">Mortierella isabellina</name>
    <name type="common">Filamentous fungus</name>
    <name type="synonym">Umbelopsis isabellina</name>
    <dbReference type="NCBI Taxonomy" id="91625"/>
    <lineage>
        <taxon>Eukaryota</taxon>
        <taxon>Fungi</taxon>
        <taxon>Fungi incertae sedis</taxon>
        <taxon>Mucoromycota</taxon>
        <taxon>Mucoromycotina</taxon>
        <taxon>Umbelopsidomycetes</taxon>
        <taxon>Umbelopsidales</taxon>
        <taxon>Umbelopsidaceae</taxon>
        <taxon>Umbelopsis</taxon>
    </lineage>
</organism>
<evidence type="ECO:0000256" key="7">
    <source>
        <dbReference type="RuleBase" id="RU003346"/>
    </source>
</evidence>
<feature type="transmembrane region" description="Helical" evidence="9">
    <location>
        <begin position="445"/>
        <end position="462"/>
    </location>
</feature>
<dbReference type="Gene3D" id="1.20.1250.20">
    <property type="entry name" value="MFS general substrate transporter like domains"/>
    <property type="match status" value="1"/>
</dbReference>
<feature type="transmembrane region" description="Helical" evidence="9">
    <location>
        <begin position="316"/>
        <end position="337"/>
    </location>
</feature>
<dbReference type="InterPro" id="IPR020846">
    <property type="entry name" value="MFS_dom"/>
</dbReference>
<dbReference type="PROSITE" id="PS50850">
    <property type="entry name" value="MFS"/>
    <property type="match status" value="1"/>
</dbReference>
<dbReference type="OrthoDB" id="4142200at2759"/>
<sequence>MGKLQGKALMNATTLLAAVGFLLFGYDQVCTGLPHGVMSGITDDPSFLRRMGLYDEATGAVTNPALLGAIVSLYEIGCMFGALSCGWIGDRLGRKKTIMIGCTILCIGGALQAGCVDIGMMIAARIITGVGNGLNTATIPVFQSEISPPKSRGAHVTFEASFLTLGVAIAYWLEFGLYFTDGEVVWRFPLAFQCFFAILLGVGVNFLPESPRWLQAHDRVDDCKQVLADLWTEGDTTHPRCIGEWEEIRDGIDLERREGVSTYKELFSKGTMNNRYRVYLGMMGQIIQQFGGINLISYYLATVFSQAGMDPMMSRLMSGVDSIVYFIGALCPIFLIERVGRRKLMYYGLIGQAICMFLIGAGQAAYKDSGIAAGAQVSIAFTMLYNFVFGSAWLGLAWLYPAEIFTTGLRAKGNSMSTAANWLGNFVVAEVAPVCFANLDYWTYILFGFVNIIFLPLIYFGYPETKGLSLEEIEVLFATQKVQDDARTLASHIGSHRSYDPEKPRDPETASRFSFNGRRSSRPGTVRQQSHLSNKDVHLAHNRKDEVAEPGSSGASSSAEDNTAAAQVKKEYEDEKGPNYQ</sequence>
<dbReference type="Proteomes" id="UP000654370">
    <property type="component" value="Unassembled WGS sequence"/>
</dbReference>
<dbReference type="PROSITE" id="PS00217">
    <property type="entry name" value="SUGAR_TRANSPORT_2"/>
    <property type="match status" value="1"/>
</dbReference>
<protein>
    <recommendedName>
        <fullName evidence="10">Major facilitator superfamily (MFS) profile domain-containing protein</fullName>
    </recommendedName>
</protein>
<evidence type="ECO:0000256" key="3">
    <source>
        <dbReference type="ARBA" id="ARBA00022448"/>
    </source>
</evidence>
<comment type="caution">
    <text evidence="11">The sequence shown here is derived from an EMBL/GenBank/DDBJ whole genome shotgun (WGS) entry which is preliminary data.</text>
</comment>
<evidence type="ECO:0000256" key="5">
    <source>
        <dbReference type="ARBA" id="ARBA00022989"/>
    </source>
</evidence>
<feature type="compositionally biased region" description="Basic and acidic residues" evidence="8">
    <location>
        <begin position="568"/>
        <end position="581"/>
    </location>
</feature>
<feature type="region of interest" description="Disordered" evidence="8">
    <location>
        <begin position="492"/>
        <end position="581"/>
    </location>
</feature>
<dbReference type="PANTHER" id="PTHR48022:SF2">
    <property type="entry name" value="PLASTIDIC GLUCOSE TRANSPORTER 4"/>
    <property type="match status" value="1"/>
</dbReference>
<evidence type="ECO:0000256" key="8">
    <source>
        <dbReference type="SAM" id="MobiDB-lite"/>
    </source>
</evidence>
<feature type="domain" description="Major facilitator superfamily (MFS) profile" evidence="10">
    <location>
        <begin position="13"/>
        <end position="466"/>
    </location>
</feature>
<dbReference type="InterPro" id="IPR050360">
    <property type="entry name" value="MFS_Sugar_Transporters"/>
</dbReference>
<dbReference type="GO" id="GO:0016020">
    <property type="term" value="C:membrane"/>
    <property type="evidence" value="ECO:0007669"/>
    <property type="project" value="UniProtKB-SubCell"/>
</dbReference>
<feature type="transmembrane region" description="Helical" evidence="9">
    <location>
        <begin position="65"/>
        <end position="89"/>
    </location>
</feature>
<evidence type="ECO:0000313" key="11">
    <source>
        <dbReference type="EMBL" id="KAG2173181.1"/>
    </source>
</evidence>
<evidence type="ECO:0000256" key="6">
    <source>
        <dbReference type="ARBA" id="ARBA00023136"/>
    </source>
</evidence>
<dbReference type="Pfam" id="PF00083">
    <property type="entry name" value="Sugar_tr"/>
    <property type="match status" value="1"/>
</dbReference>
<dbReference type="InterPro" id="IPR005829">
    <property type="entry name" value="Sugar_transporter_CS"/>
</dbReference>
<dbReference type="InterPro" id="IPR005828">
    <property type="entry name" value="MFS_sugar_transport-like"/>
</dbReference>
<evidence type="ECO:0000313" key="12">
    <source>
        <dbReference type="Proteomes" id="UP000654370"/>
    </source>
</evidence>
<reference evidence="11" key="1">
    <citation type="submission" date="2020-12" db="EMBL/GenBank/DDBJ databases">
        <title>Metabolic potential, ecology and presence of endohyphal bacteria is reflected in genomic diversity of Mucoromycotina.</title>
        <authorList>
            <person name="Muszewska A."/>
            <person name="Okrasinska A."/>
            <person name="Steczkiewicz K."/>
            <person name="Drgas O."/>
            <person name="Orlowska M."/>
            <person name="Perlinska-Lenart U."/>
            <person name="Aleksandrzak-Piekarczyk T."/>
            <person name="Szatraj K."/>
            <person name="Zielenkiewicz U."/>
            <person name="Pilsyk S."/>
            <person name="Malc E."/>
            <person name="Mieczkowski P."/>
            <person name="Kruszewska J.S."/>
            <person name="Biernat P."/>
            <person name="Pawlowska J."/>
        </authorList>
    </citation>
    <scope>NUCLEOTIDE SEQUENCE</scope>
    <source>
        <strain evidence="11">WA0000067209</strain>
    </source>
</reference>
<keyword evidence="3 7" id="KW-0813">Transport</keyword>
<keyword evidence="4 9" id="KW-0812">Transmembrane</keyword>
<keyword evidence="5 9" id="KW-1133">Transmembrane helix</keyword>
<dbReference type="InterPro" id="IPR036259">
    <property type="entry name" value="MFS_trans_sf"/>
</dbReference>
<gene>
    <name evidence="11" type="ORF">INT43_004555</name>
</gene>
<keyword evidence="6 9" id="KW-0472">Membrane</keyword>
<evidence type="ECO:0000256" key="1">
    <source>
        <dbReference type="ARBA" id="ARBA00004141"/>
    </source>
</evidence>
<dbReference type="PRINTS" id="PR00171">
    <property type="entry name" value="SUGRTRNSPORT"/>
</dbReference>
<feature type="transmembrane region" description="Helical" evidence="9">
    <location>
        <begin position="185"/>
        <end position="207"/>
    </location>
</feature>
<keyword evidence="12" id="KW-1185">Reference proteome</keyword>
<feature type="transmembrane region" description="Helical" evidence="9">
    <location>
        <begin position="344"/>
        <end position="366"/>
    </location>
</feature>
<dbReference type="NCBIfam" id="TIGR00879">
    <property type="entry name" value="SP"/>
    <property type="match status" value="1"/>
</dbReference>
<dbReference type="InterPro" id="IPR003663">
    <property type="entry name" value="Sugar/inositol_transpt"/>
</dbReference>
<dbReference type="PANTHER" id="PTHR48022">
    <property type="entry name" value="PLASTIDIC GLUCOSE TRANSPORTER 4"/>
    <property type="match status" value="1"/>
</dbReference>
<feature type="transmembrane region" description="Helical" evidence="9">
    <location>
        <begin position="378"/>
        <end position="400"/>
    </location>
</feature>
<name>A0A8H7U754_MORIS</name>